<reference evidence="1 2" key="1">
    <citation type="journal article" date="2015" name="Parasit. Vectors">
        <title>Draft genome of the scabies mite.</title>
        <authorList>
            <person name="Rider S.D.Jr."/>
            <person name="Morgan M.S."/>
            <person name="Arlian L.G."/>
        </authorList>
    </citation>
    <scope>NUCLEOTIDE SEQUENCE [LARGE SCALE GENOMIC DNA]</scope>
    <source>
        <strain evidence="1">Arlian Lab</strain>
    </source>
</reference>
<feature type="non-terminal residue" evidence="1">
    <location>
        <position position="1"/>
    </location>
</feature>
<dbReference type="AlphaFoldDB" id="A0A132AK24"/>
<dbReference type="Proteomes" id="UP000616769">
    <property type="component" value="Unassembled WGS sequence"/>
</dbReference>
<gene>
    <name evidence="1" type="ORF">QR98_0098920</name>
</gene>
<comment type="caution">
    <text evidence="1">The sequence shown here is derived from an EMBL/GenBank/DDBJ whole genome shotgun (WGS) entry which is preliminary data.</text>
</comment>
<name>A0A132AK24_SARSC</name>
<dbReference type="VEuPathDB" id="VectorBase:SSCA009092"/>
<evidence type="ECO:0000313" key="1">
    <source>
        <dbReference type="EMBL" id="KPM11321.1"/>
    </source>
</evidence>
<sequence length="69" mass="8051">NFTIALLLLFFVVVVVHITLICFNCSKCYRLNSIFNFCYVRLSFVLANKFFSELQSYEIVGFVSPRLND</sequence>
<dbReference type="EMBL" id="JXLN01016911">
    <property type="protein sequence ID" value="KPM11321.1"/>
    <property type="molecule type" value="Genomic_DNA"/>
</dbReference>
<protein>
    <submittedName>
        <fullName evidence="1">Uncharacterized protein</fullName>
    </submittedName>
</protein>
<organism evidence="1 2">
    <name type="scientific">Sarcoptes scabiei</name>
    <name type="common">Itch mite</name>
    <name type="synonym">Acarus scabiei</name>
    <dbReference type="NCBI Taxonomy" id="52283"/>
    <lineage>
        <taxon>Eukaryota</taxon>
        <taxon>Metazoa</taxon>
        <taxon>Ecdysozoa</taxon>
        <taxon>Arthropoda</taxon>
        <taxon>Chelicerata</taxon>
        <taxon>Arachnida</taxon>
        <taxon>Acari</taxon>
        <taxon>Acariformes</taxon>
        <taxon>Sarcoptiformes</taxon>
        <taxon>Astigmata</taxon>
        <taxon>Psoroptidia</taxon>
        <taxon>Sarcoptoidea</taxon>
        <taxon>Sarcoptidae</taxon>
        <taxon>Sarcoptinae</taxon>
        <taxon>Sarcoptes</taxon>
    </lineage>
</organism>
<accession>A0A132AK24</accession>
<evidence type="ECO:0000313" key="2">
    <source>
        <dbReference type="Proteomes" id="UP000616769"/>
    </source>
</evidence>
<proteinExistence type="predicted"/>